<dbReference type="Pfam" id="PF10370">
    <property type="entry name" value="Rv2993c-like_N"/>
    <property type="match status" value="1"/>
</dbReference>
<dbReference type="Proteomes" id="UP000761264">
    <property type="component" value="Unassembled WGS sequence"/>
</dbReference>
<dbReference type="Pfam" id="PF01557">
    <property type="entry name" value="FAA_hydrolase"/>
    <property type="match status" value="1"/>
</dbReference>
<evidence type="ECO:0000259" key="2">
    <source>
        <dbReference type="Pfam" id="PF01557"/>
    </source>
</evidence>
<keyword evidence="5" id="KW-1185">Reference proteome</keyword>
<sequence>MHWVRFRHNGTVTVGRLENGTIQVCDGGLFDDPQPSGETLALDGAELLTPCDPGKMICLWNNFHALAAKLEVAEPEEPLFLLKAPNAFLATGQTIRRPKSYDGPVVYEGELGIVIGKTCSEVSEEDAPGHIFGYTCINDVTAAKIISKDPTFPQWARAKSYDTFGVFGPAIATDIDPLTCSVKTVLNGQERQNYPLSDMIFPPHRLVSLLSHDMTLLPGDVIACGTSIGVGSMKEPSNSIEISIEGIGSLSNTFVQ</sequence>
<dbReference type="InterPro" id="IPR011234">
    <property type="entry name" value="Fumarylacetoacetase-like_C"/>
</dbReference>
<keyword evidence="4" id="KW-0378">Hydrolase</keyword>
<dbReference type="AlphaFoldDB" id="A0A967KAR1"/>
<dbReference type="GO" id="GO:0018773">
    <property type="term" value="F:acetylpyruvate hydrolase activity"/>
    <property type="evidence" value="ECO:0007669"/>
    <property type="project" value="TreeGrafter"/>
</dbReference>
<accession>A0A967KAR1</accession>
<reference evidence="4" key="1">
    <citation type="submission" date="2020-03" db="EMBL/GenBank/DDBJ databases">
        <title>Genome of Pelagibius litoralis DSM 21314T.</title>
        <authorList>
            <person name="Wang G."/>
        </authorList>
    </citation>
    <scope>NUCLEOTIDE SEQUENCE</scope>
    <source>
        <strain evidence="4">DSM 21314</strain>
    </source>
</reference>
<proteinExistence type="predicted"/>
<dbReference type="SUPFAM" id="SSF56529">
    <property type="entry name" value="FAH"/>
    <property type="match status" value="1"/>
</dbReference>
<feature type="domain" description="Rv2993c-like N-terminal" evidence="3">
    <location>
        <begin position="1"/>
        <end position="50"/>
    </location>
</feature>
<dbReference type="InterPro" id="IPR018833">
    <property type="entry name" value="Rv2993c-like_N"/>
</dbReference>
<protein>
    <submittedName>
        <fullName evidence="4">Fumarylacetoacetate hydrolase family protein</fullName>
    </submittedName>
</protein>
<dbReference type="RefSeq" id="WP_167226130.1">
    <property type="nucleotide sequence ID" value="NZ_JAAQPH010000011.1"/>
</dbReference>
<dbReference type="InterPro" id="IPR036663">
    <property type="entry name" value="Fumarylacetoacetase_C_sf"/>
</dbReference>
<name>A0A967KAR1_9PROT</name>
<evidence type="ECO:0000313" key="4">
    <source>
        <dbReference type="EMBL" id="NIA69989.1"/>
    </source>
</evidence>
<dbReference type="GO" id="GO:0046872">
    <property type="term" value="F:metal ion binding"/>
    <property type="evidence" value="ECO:0007669"/>
    <property type="project" value="UniProtKB-KW"/>
</dbReference>
<evidence type="ECO:0000256" key="1">
    <source>
        <dbReference type="ARBA" id="ARBA00022723"/>
    </source>
</evidence>
<feature type="domain" description="Fumarylacetoacetase-like C-terminal" evidence="2">
    <location>
        <begin position="55"/>
        <end position="254"/>
    </location>
</feature>
<evidence type="ECO:0000259" key="3">
    <source>
        <dbReference type="Pfam" id="PF10370"/>
    </source>
</evidence>
<dbReference type="PANTHER" id="PTHR11820">
    <property type="entry name" value="ACYLPYRUVASE"/>
    <property type="match status" value="1"/>
</dbReference>
<gene>
    <name evidence="4" type="ORF">HBA54_15400</name>
</gene>
<comment type="caution">
    <text evidence="4">The sequence shown here is derived from an EMBL/GenBank/DDBJ whole genome shotgun (WGS) entry which is preliminary data.</text>
</comment>
<dbReference type="Gene3D" id="3.90.850.10">
    <property type="entry name" value="Fumarylacetoacetase-like, C-terminal domain"/>
    <property type="match status" value="1"/>
</dbReference>
<keyword evidence="1" id="KW-0479">Metal-binding</keyword>
<organism evidence="4 5">
    <name type="scientific">Pelagibius litoralis</name>
    <dbReference type="NCBI Taxonomy" id="374515"/>
    <lineage>
        <taxon>Bacteria</taxon>
        <taxon>Pseudomonadati</taxon>
        <taxon>Pseudomonadota</taxon>
        <taxon>Alphaproteobacteria</taxon>
        <taxon>Rhodospirillales</taxon>
        <taxon>Rhodovibrionaceae</taxon>
        <taxon>Pelagibius</taxon>
    </lineage>
</organism>
<dbReference type="EMBL" id="JAAQPH010000011">
    <property type="protein sequence ID" value="NIA69989.1"/>
    <property type="molecule type" value="Genomic_DNA"/>
</dbReference>
<dbReference type="PANTHER" id="PTHR11820:SF7">
    <property type="entry name" value="ACYLPYRUVASE FAHD1, MITOCHONDRIAL"/>
    <property type="match status" value="1"/>
</dbReference>
<evidence type="ECO:0000313" key="5">
    <source>
        <dbReference type="Proteomes" id="UP000761264"/>
    </source>
</evidence>